<evidence type="ECO:0000313" key="2">
    <source>
        <dbReference type="EMBL" id="RUO37526.1"/>
    </source>
</evidence>
<sequence length="171" mass="19102">MPSSNDSSGQIGRWFSWFAWIAALFVLYWGFENFLQKKENPNQQVVSYQENGEAVVTLKQNSRGHYMANGFINGREVTFLLDTGATQVAVPGQLAQALGLTQGTRIQVRTANGIADAFQTEVSELQLGEIRLYNIAATIVPDYDSEHILLGMSALRSLEFSQRNQILTIRQ</sequence>
<keyword evidence="1" id="KW-0812">Transmembrane</keyword>
<organism evidence="2 3">
    <name type="scientific">Aliidiomarina shirensis</name>
    <dbReference type="NCBI Taxonomy" id="1048642"/>
    <lineage>
        <taxon>Bacteria</taxon>
        <taxon>Pseudomonadati</taxon>
        <taxon>Pseudomonadota</taxon>
        <taxon>Gammaproteobacteria</taxon>
        <taxon>Alteromonadales</taxon>
        <taxon>Idiomarinaceae</taxon>
        <taxon>Aliidiomarina</taxon>
    </lineage>
</organism>
<dbReference type="EMBL" id="PIPP01000002">
    <property type="protein sequence ID" value="RUO37526.1"/>
    <property type="molecule type" value="Genomic_DNA"/>
</dbReference>
<keyword evidence="3" id="KW-1185">Reference proteome</keyword>
<proteinExistence type="predicted"/>
<accession>A0A432WUT0</accession>
<dbReference type="GO" id="GO:0006508">
    <property type="term" value="P:proteolysis"/>
    <property type="evidence" value="ECO:0007669"/>
    <property type="project" value="UniProtKB-KW"/>
</dbReference>
<gene>
    <name evidence="2" type="ORF">CWE13_06100</name>
</gene>
<dbReference type="GO" id="GO:0008233">
    <property type="term" value="F:peptidase activity"/>
    <property type="evidence" value="ECO:0007669"/>
    <property type="project" value="UniProtKB-KW"/>
</dbReference>
<evidence type="ECO:0000256" key="1">
    <source>
        <dbReference type="SAM" id="Phobius"/>
    </source>
</evidence>
<reference evidence="3" key="1">
    <citation type="journal article" date="2018" name="Front. Microbiol.">
        <title>Genome-Based Analysis Reveals the Taxonomy and Diversity of the Family Idiomarinaceae.</title>
        <authorList>
            <person name="Liu Y."/>
            <person name="Lai Q."/>
            <person name="Shao Z."/>
        </authorList>
    </citation>
    <scope>NUCLEOTIDE SEQUENCE [LARGE SCALE GENOMIC DNA]</scope>
    <source>
        <strain evidence="3">AIS</strain>
    </source>
</reference>
<name>A0A432WUT0_9GAMM</name>
<dbReference type="RefSeq" id="WP_126806840.1">
    <property type="nucleotide sequence ID" value="NZ_PIPP01000002.1"/>
</dbReference>
<dbReference type="AlphaFoldDB" id="A0A432WUT0"/>
<dbReference type="InterPro" id="IPR021109">
    <property type="entry name" value="Peptidase_aspartic_dom_sf"/>
</dbReference>
<dbReference type="Proteomes" id="UP000286934">
    <property type="component" value="Unassembled WGS sequence"/>
</dbReference>
<comment type="caution">
    <text evidence="2">The sequence shown here is derived from an EMBL/GenBank/DDBJ whole genome shotgun (WGS) entry which is preliminary data.</text>
</comment>
<feature type="transmembrane region" description="Helical" evidence="1">
    <location>
        <begin position="14"/>
        <end position="31"/>
    </location>
</feature>
<keyword evidence="1" id="KW-1133">Transmembrane helix</keyword>
<dbReference type="CDD" id="cd05483">
    <property type="entry name" value="retropepsin_like_bacteria"/>
    <property type="match status" value="1"/>
</dbReference>
<dbReference type="NCBIfam" id="TIGR02281">
    <property type="entry name" value="clan_AA_DTGA"/>
    <property type="match status" value="1"/>
</dbReference>
<dbReference type="OrthoDB" id="185963at2"/>
<protein>
    <submittedName>
        <fullName evidence="2">TIGR02281 family clan AA aspartic protease</fullName>
    </submittedName>
</protein>
<dbReference type="SUPFAM" id="SSF50630">
    <property type="entry name" value="Acid proteases"/>
    <property type="match status" value="1"/>
</dbReference>
<keyword evidence="1" id="KW-0472">Membrane</keyword>
<dbReference type="Pfam" id="PF13975">
    <property type="entry name" value="gag-asp_proteas"/>
    <property type="match status" value="1"/>
</dbReference>
<dbReference type="InterPro" id="IPR011969">
    <property type="entry name" value="Clan_AA_Asp_peptidase_C"/>
</dbReference>
<keyword evidence="2" id="KW-0645">Protease</keyword>
<evidence type="ECO:0000313" key="3">
    <source>
        <dbReference type="Proteomes" id="UP000286934"/>
    </source>
</evidence>
<dbReference type="Gene3D" id="2.40.70.10">
    <property type="entry name" value="Acid Proteases"/>
    <property type="match status" value="1"/>
</dbReference>
<keyword evidence="2" id="KW-0378">Hydrolase</keyword>
<dbReference type="InterPro" id="IPR034122">
    <property type="entry name" value="Retropepsin-like_bacterial"/>
</dbReference>